<dbReference type="KEGG" id="gca:Galf_0870"/>
<evidence type="ECO:0000313" key="1">
    <source>
        <dbReference type="EMBL" id="ADL54902.1"/>
    </source>
</evidence>
<dbReference type="AlphaFoldDB" id="D9SEC6"/>
<proteinExistence type="predicted"/>
<dbReference type="HOGENOM" id="CLU_911402_0_0_4"/>
<protein>
    <submittedName>
        <fullName evidence="1">Replication initiator protein A</fullName>
    </submittedName>
</protein>
<name>D9SEC6_GALCS</name>
<evidence type="ECO:0000313" key="2">
    <source>
        <dbReference type="Proteomes" id="UP000001235"/>
    </source>
</evidence>
<dbReference type="STRING" id="395494.Galf_0870"/>
<reference evidence="1 2" key="1">
    <citation type="submission" date="2010-08" db="EMBL/GenBank/DDBJ databases">
        <title>Complete sequence of Gallionella capsiferriformans ES-2.</title>
        <authorList>
            <consortium name="US DOE Joint Genome Institute"/>
            <person name="Lucas S."/>
            <person name="Copeland A."/>
            <person name="Lapidus A."/>
            <person name="Cheng J.-F."/>
            <person name="Bruce D."/>
            <person name="Goodwin L."/>
            <person name="Pitluck S."/>
            <person name="Chertkov O."/>
            <person name="Davenport K.W."/>
            <person name="Detter J.C."/>
            <person name="Han C."/>
            <person name="Tapia R."/>
            <person name="Land M."/>
            <person name="Hauser L."/>
            <person name="Chang Y.-J."/>
            <person name="Jeffries C."/>
            <person name="Kyrpides N."/>
            <person name="Ivanova N."/>
            <person name="Mikhailova N."/>
            <person name="Shelobolina E.S."/>
            <person name="Picardal F."/>
            <person name="Roden E."/>
            <person name="Emerson D."/>
            <person name="Woyke T."/>
        </authorList>
    </citation>
    <scope>NUCLEOTIDE SEQUENCE [LARGE SCALE GENOMIC DNA]</scope>
    <source>
        <strain evidence="1 2">ES-2</strain>
    </source>
</reference>
<organism evidence="1 2">
    <name type="scientific">Gallionella capsiferriformans (strain ES-2)</name>
    <name type="common">Gallionella ferruginea capsiferriformans (strain ES-2)</name>
    <dbReference type="NCBI Taxonomy" id="395494"/>
    <lineage>
        <taxon>Bacteria</taxon>
        <taxon>Pseudomonadati</taxon>
        <taxon>Pseudomonadota</taxon>
        <taxon>Betaproteobacteria</taxon>
        <taxon>Nitrosomonadales</taxon>
        <taxon>Gallionellaceae</taxon>
        <taxon>Gallionella</taxon>
    </lineage>
</organism>
<dbReference type="RefSeq" id="WP_013292843.1">
    <property type="nucleotide sequence ID" value="NC_014394.1"/>
</dbReference>
<keyword evidence="2" id="KW-1185">Reference proteome</keyword>
<accession>D9SEC6</accession>
<dbReference type="Pfam" id="PF10134">
    <property type="entry name" value="RPA"/>
    <property type="match status" value="1"/>
</dbReference>
<dbReference type="OrthoDB" id="581589at2"/>
<dbReference type="Proteomes" id="UP000001235">
    <property type="component" value="Chromosome"/>
</dbReference>
<sequence>MEDHRITRINSAAFNHLIFLDICIESFLRDVDLFCTDEDMTEDAKAVYREKRKELIANLPYRTTFALNPGDMNARRIEYKGKFLEIFPSPTGLPTLRDLDILLYCESWIGNAPIEDRDNDIYRVFQFEVEDFLEFSGRSMGGDRDDRLIQALDRLAGSKITTNTIPFGQNYSTSFSYIPKYRLGRDANGKIKTVTLKITYRIFYLIQNDIFDYYHPDFLRLSPIRRAIYMVAMCHKDELFSPVNLSFAKLHQMTGTTSPLRKLKQTLRDLMDNPIPGHSFEINEADETVTFTQRRDVDVEARYVG</sequence>
<dbReference type="InterPro" id="IPR018777">
    <property type="entry name" value="Replication_initiator_prot_A"/>
</dbReference>
<dbReference type="eggNOG" id="COG5534">
    <property type="taxonomic scope" value="Bacteria"/>
</dbReference>
<dbReference type="EMBL" id="CP002159">
    <property type="protein sequence ID" value="ADL54902.1"/>
    <property type="molecule type" value="Genomic_DNA"/>
</dbReference>
<gene>
    <name evidence="1" type="ordered locus">Galf_0870</name>
</gene>